<dbReference type="EMBL" id="FOWC01000013">
    <property type="protein sequence ID" value="SFQ48624.1"/>
    <property type="molecule type" value="Genomic_DNA"/>
</dbReference>
<reference evidence="2 3" key="1">
    <citation type="submission" date="2016-10" db="EMBL/GenBank/DDBJ databases">
        <authorList>
            <person name="de Groot N.N."/>
        </authorList>
    </citation>
    <scope>NUCLEOTIDE SEQUENCE [LARGE SCALE GENOMIC DNA]</scope>
    <source>
        <strain evidence="2 3">DSM 44637</strain>
    </source>
</reference>
<sequence>MTGGVNLDPGEEMIVVTGAAGGLGGTTVEHLLKRVPADRIGVSVRDPAKARHFADRGVRVRQGSYEDPAALRDSFAGAEQVLLVSGNDPAADLASLHRAAVGAAVAAGVQRIVYTSQHGAVPGNPYRPSDIHIATEAILAGSGVAWTALRNGAYGPLGQVLGPWQRTGEIAQPEDGPVPYTDRADIAEATALVLAGARAFDGPVTLAAPAAVTFDDFAEIASRLTGRSVKRVVVDDEQWVADQVALGVPEQLTRLMLTWYQASRAGYFAESGTVLAELLGREPRTVADRLAVSLDPAAG</sequence>
<dbReference type="Proteomes" id="UP000199137">
    <property type="component" value="Unassembled WGS sequence"/>
</dbReference>
<evidence type="ECO:0000313" key="2">
    <source>
        <dbReference type="EMBL" id="SFQ48624.1"/>
    </source>
</evidence>
<dbReference type="Pfam" id="PF05368">
    <property type="entry name" value="NmrA"/>
    <property type="match status" value="1"/>
</dbReference>
<gene>
    <name evidence="2" type="ORF">SAMN05421854_11384</name>
</gene>
<dbReference type="AlphaFoldDB" id="A0A1I5YWM1"/>
<proteinExistence type="predicted"/>
<dbReference type="PANTHER" id="PTHR47129:SF1">
    <property type="entry name" value="NMRA-LIKE DOMAIN-CONTAINING PROTEIN"/>
    <property type="match status" value="1"/>
</dbReference>
<evidence type="ECO:0000313" key="3">
    <source>
        <dbReference type="Proteomes" id="UP000199137"/>
    </source>
</evidence>
<organism evidence="2 3">
    <name type="scientific">Amycolatopsis rubida</name>
    <dbReference type="NCBI Taxonomy" id="112413"/>
    <lineage>
        <taxon>Bacteria</taxon>
        <taxon>Bacillati</taxon>
        <taxon>Actinomycetota</taxon>
        <taxon>Actinomycetes</taxon>
        <taxon>Pseudonocardiales</taxon>
        <taxon>Pseudonocardiaceae</taxon>
        <taxon>Amycolatopsis</taxon>
    </lineage>
</organism>
<dbReference type="Gene3D" id="3.90.25.10">
    <property type="entry name" value="UDP-galactose 4-epimerase, domain 1"/>
    <property type="match status" value="1"/>
</dbReference>
<dbReference type="InterPro" id="IPR008030">
    <property type="entry name" value="NmrA-like"/>
</dbReference>
<dbReference type="InterPro" id="IPR052718">
    <property type="entry name" value="NmrA-type_oxidoreductase"/>
</dbReference>
<name>A0A1I5YWM1_9PSEU</name>
<dbReference type="SUPFAM" id="SSF51735">
    <property type="entry name" value="NAD(P)-binding Rossmann-fold domains"/>
    <property type="match status" value="1"/>
</dbReference>
<evidence type="ECO:0000259" key="1">
    <source>
        <dbReference type="Pfam" id="PF05368"/>
    </source>
</evidence>
<feature type="domain" description="NmrA-like" evidence="1">
    <location>
        <begin position="12"/>
        <end position="261"/>
    </location>
</feature>
<dbReference type="Gene3D" id="3.40.50.720">
    <property type="entry name" value="NAD(P)-binding Rossmann-like Domain"/>
    <property type="match status" value="1"/>
</dbReference>
<dbReference type="STRING" id="112413.SAMN05421854_11384"/>
<dbReference type="InterPro" id="IPR036291">
    <property type="entry name" value="NAD(P)-bd_dom_sf"/>
</dbReference>
<accession>A0A1I5YWM1</accession>
<dbReference type="PANTHER" id="PTHR47129">
    <property type="entry name" value="QUINONE OXIDOREDUCTASE 2"/>
    <property type="match status" value="1"/>
</dbReference>
<protein>
    <submittedName>
        <fullName evidence="2">Uncharacterized conserved protein YbjT, contains NAD(P)-binding and DUF2867 domains</fullName>
    </submittedName>
</protein>